<dbReference type="EMBL" id="JAENIO010000010">
    <property type="protein sequence ID" value="MBK1833601.1"/>
    <property type="molecule type" value="Genomic_DNA"/>
</dbReference>
<feature type="non-terminal residue" evidence="2">
    <location>
        <position position="343"/>
    </location>
</feature>
<feature type="chain" id="PRO_5037045873" evidence="1">
    <location>
        <begin position="23"/>
        <end position="343"/>
    </location>
</feature>
<reference evidence="2" key="1">
    <citation type="submission" date="2021-01" db="EMBL/GenBank/DDBJ databases">
        <title>Modified the classification status of verrucomicrobia.</title>
        <authorList>
            <person name="Feng X."/>
        </authorList>
    </citation>
    <scope>NUCLEOTIDE SEQUENCE</scope>
    <source>
        <strain evidence="2">KCTC 12986</strain>
    </source>
</reference>
<keyword evidence="3" id="KW-1185">Reference proteome</keyword>
<evidence type="ECO:0000256" key="1">
    <source>
        <dbReference type="SAM" id="SignalP"/>
    </source>
</evidence>
<comment type="caution">
    <text evidence="2">The sequence shown here is derived from an EMBL/GenBank/DDBJ whole genome shotgun (WGS) entry which is preliminary data.</text>
</comment>
<name>A0A934RSA5_9BACT</name>
<evidence type="ECO:0000313" key="2">
    <source>
        <dbReference type="EMBL" id="MBK1833601.1"/>
    </source>
</evidence>
<gene>
    <name evidence="2" type="ORF">JIN78_05960</name>
</gene>
<accession>A0A934RSA5</accession>
<protein>
    <submittedName>
        <fullName evidence="2">Uncharacterized protein</fullName>
    </submittedName>
</protein>
<dbReference type="AlphaFoldDB" id="A0A934RSA5"/>
<keyword evidence="1" id="KW-0732">Signal</keyword>
<organism evidence="2 3">
    <name type="scientific">Roseibacillus ishigakijimensis</name>
    <dbReference type="NCBI Taxonomy" id="454146"/>
    <lineage>
        <taxon>Bacteria</taxon>
        <taxon>Pseudomonadati</taxon>
        <taxon>Verrucomicrobiota</taxon>
        <taxon>Verrucomicrobiia</taxon>
        <taxon>Verrucomicrobiales</taxon>
        <taxon>Verrucomicrobiaceae</taxon>
        <taxon>Roseibacillus</taxon>
    </lineage>
</organism>
<proteinExistence type="predicted"/>
<sequence length="343" mass="36700">MKPKPFFRAFALSLAIALPAFSQSRVPAYISYQATVTDDSGALIAPTAPEDRTVEVRIYNASTGGTVIFAESHLAAVYQGRLSLILGDGTEILDESNDPVGLISDLSELFDGSSLRYVEITLIDDSDSAQVFTPRQRIVSTPVALRAKTAEKALAVEDDSVTSASIANGSISGADIANDTIKGNNLGANSVGGYHILNGTIQSDKLASDAITSDNIQNGTITSADIKDRSISYLDIQEETIGWGEIKDGRVRSQEIADNTITSDDIANNAVRSEEILDNSITKSDIGTGAVWSDEIRDGTITSVDINTETWHSRQVKAVRPDSMGDLRVRRSLLRCRGSGLKS</sequence>
<evidence type="ECO:0000313" key="3">
    <source>
        <dbReference type="Proteomes" id="UP000604083"/>
    </source>
</evidence>
<feature type="signal peptide" evidence="1">
    <location>
        <begin position="1"/>
        <end position="22"/>
    </location>
</feature>
<dbReference type="Proteomes" id="UP000604083">
    <property type="component" value="Unassembled WGS sequence"/>
</dbReference>